<gene>
    <name evidence="5" type="primary">cbiD</name>
    <name evidence="6" type="ORF">JOC73_001237</name>
</gene>
<accession>A0ABS2NP54</accession>
<dbReference type="HAMAP" id="MF_00787">
    <property type="entry name" value="CbiD"/>
    <property type="match status" value="1"/>
</dbReference>
<evidence type="ECO:0000256" key="2">
    <source>
        <dbReference type="ARBA" id="ARBA00022603"/>
    </source>
</evidence>
<evidence type="ECO:0000256" key="3">
    <source>
        <dbReference type="ARBA" id="ARBA00022679"/>
    </source>
</evidence>
<keyword evidence="4 5" id="KW-0949">S-adenosyl-L-methionine</keyword>
<comment type="catalytic activity">
    <reaction evidence="5">
        <text>Co-precorrin-5B + S-adenosyl-L-methionine = Co-precorrin-6A + S-adenosyl-L-homocysteine</text>
        <dbReference type="Rhea" id="RHEA:26285"/>
        <dbReference type="ChEBI" id="CHEBI:57856"/>
        <dbReference type="ChEBI" id="CHEBI:59789"/>
        <dbReference type="ChEBI" id="CHEBI:60063"/>
        <dbReference type="ChEBI" id="CHEBI:60064"/>
        <dbReference type="EC" id="2.1.1.195"/>
    </reaction>
</comment>
<proteinExistence type="inferred from homology"/>
<dbReference type="PANTHER" id="PTHR35863">
    <property type="entry name" value="COBALT-PRECORRIN-5B C(1)-METHYLTRANSFERASE"/>
    <property type="match status" value="1"/>
</dbReference>
<dbReference type="InterPro" id="IPR002748">
    <property type="entry name" value="CbiD"/>
</dbReference>
<comment type="function">
    <text evidence="5">Catalyzes the methylation of C-1 in cobalt-precorrin-5B to form cobalt-precorrin-6A.</text>
</comment>
<comment type="pathway">
    <text evidence="5">Cofactor biosynthesis; adenosylcobalamin biosynthesis; cob(II)yrinate a,c-diamide from sirohydrochlorin (anaerobic route): step 6/10.</text>
</comment>
<keyword evidence="3 5" id="KW-0808">Transferase</keyword>
<dbReference type="EC" id="2.1.1.195" evidence="5"/>
<dbReference type="NCBIfam" id="TIGR00312">
    <property type="entry name" value="cbiD"/>
    <property type="match status" value="1"/>
</dbReference>
<evidence type="ECO:0000256" key="1">
    <source>
        <dbReference type="ARBA" id="ARBA00022573"/>
    </source>
</evidence>
<dbReference type="Proteomes" id="UP001314796">
    <property type="component" value="Unassembled WGS sequence"/>
</dbReference>
<dbReference type="EMBL" id="JAFBEE010000006">
    <property type="protein sequence ID" value="MBM7614723.1"/>
    <property type="molecule type" value="Genomic_DNA"/>
</dbReference>
<comment type="caution">
    <text evidence="6">The sequence shown here is derived from an EMBL/GenBank/DDBJ whole genome shotgun (WGS) entry which is preliminary data.</text>
</comment>
<evidence type="ECO:0000313" key="7">
    <source>
        <dbReference type="Proteomes" id="UP001314796"/>
    </source>
</evidence>
<reference evidence="6 7" key="1">
    <citation type="submission" date="2021-01" db="EMBL/GenBank/DDBJ databases">
        <title>Genomic Encyclopedia of Type Strains, Phase IV (KMG-IV): sequencing the most valuable type-strain genomes for metagenomic binning, comparative biology and taxonomic classification.</title>
        <authorList>
            <person name="Goeker M."/>
        </authorList>
    </citation>
    <scope>NUCLEOTIDE SEQUENCE [LARGE SCALE GENOMIC DNA]</scope>
    <source>
        <strain evidence="6 7">DSM 25890</strain>
    </source>
</reference>
<comment type="similarity">
    <text evidence="5">Belongs to the CbiD family.</text>
</comment>
<organism evidence="6 7">
    <name type="scientific">Alkaliphilus hydrothermalis</name>
    <dbReference type="NCBI Taxonomy" id="1482730"/>
    <lineage>
        <taxon>Bacteria</taxon>
        <taxon>Bacillati</taxon>
        <taxon>Bacillota</taxon>
        <taxon>Clostridia</taxon>
        <taxon>Peptostreptococcales</taxon>
        <taxon>Natronincolaceae</taxon>
        <taxon>Alkaliphilus</taxon>
    </lineage>
</organism>
<dbReference type="PIRSF" id="PIRSF026782">
    <property type="entry name" value="CbiD"/>
    <property type="match status" value="1"/>
</dbReference>
<dbReference type="SUPFAM" id="SSF111342">
    <property type="entry name" value="CbiD-like"/>
    <property type="match status" value="1"/>
</dbReference>
<dbReference type="Gene3D" id="3.30.2110.10">
    <property type="entry name" value="CbiD-like"/>
    <property type="match status" value="1"/>
</dbReference>
<keyword evidence="7" id="KW-1185">Reference proteome</keyword>
<dbReference type="GO" id="GO:0032259">
    <property type="term" value="P:methylation"/>
    <property type="evidence" value="ECO:0007669"/>
    <property type="project" value="UniProtKB-KW"/>
</dbReference>
<dbReference type="GO" id="GO:0008168">
    <property type="term" value="F:methyltransferase activity"/>
    <property type="evidence" value="ECO:0007669"/>
    <property type="project" value="UniProtKB-KW"/>
</dbReference>
<name>A0ABS2NP54_9FIRM</name>
<evidence type="ECO:0000256" key="5">
    <source>
        <dbReference type="HAMAP-Rule" id="MF_00787"/>
    </source>
</evidence>
<evidence type="ECO:0000313" key="6">
    <source>
        <dbReference type="EMBL" id="MBM7614723.1"/>
    </source>
</evidence>
<protein>
    <recommendedName>
        <fullName evidence="5">Cobalt-precorrin-5B C(1)-methyltransferase</fullName>
        <ecNumber evidence="5">2.1.1.195</ecNumber>
    </recommendedName>
    <alternativeName>
        <fullName evidence="5">Cobalt-precorrin-6A synthase</fullName>
    </alternativeName>
</protein>
<dbReference type="Pfam" id="PF01888">
    <property type="entry name" value="CbiD"/>
    <property type="match status" value="1"/>
</dbReference>
<keyword evidence="2 5" id="KW-0489">Methyltransferase</keyword>
<dbReference type="RefSeq" id="WP_204401206.1">
    <property type="nucleotide sequence ID" value="NZ_JAFBEE010000006.1"/>
</dbReference>
<dbReference type="PANTHER" id="PTHR35863:SF1">
    <property type="entry name" value="COBALT-PRECORRIN-5B C(1)-METHYLTRANSFERASE"/>
    <property type="match status" value="1"/>
</dbReference>
<keyword evidence="1 5" id="KW-0169">Cobalamin biosynthesis</keyword>
<dbReference type="InterPro" id="IPR036074">
    <property type="entry name" value="CbiD_sf"/>
</dbReference>
<sequence>MDRYVIKNGKRLRYGYTTGSCATAASKAAAMMLLEGKAIEKVKIDTPKGWELDLKVHDISIDATGASCSIIKDGGDDPDATNGLKIYSQVSWRNDGEIHIDGGIGVGRITKGGLPVPVGSAAINPVPRQMIEREVRSVIGEGRGVDIKIYVPRGEEVGAKTFNPRLGIVGGISILGTSGIVEPMSEEAFKESLSIELSMLRNEGVEKLVMVPGNYGRDLARDHFRIDEKHLFKISNFVGFMLDEALAKGIKKILIIGHMGKIVKVAGGIFHTHSKIADGRLEILTAYLGLMGASREDLKKIMESNTTEEAIQSIKEFGYDDVFLTLAEKISEKCRQRTYHKVEIGTVVFSMEEGVLGVCPIGEELLEEFKNE</sequence>
<evidence type="ECO:0000256" key="4">
    <source>
        <dbReference type="ARBA" id="ARBA00022691"/>
    </source>
</evidence>